<dbReference type="RefSeq" id="WP_190905302.1">
    <property type="nucleotide sequence ID" value="NZ_JACJTQ010000002.1"/>
</dbReference>
<keyword evidence="7 8" id="KW-0472">Membrane</keyword>
<feature type="transmembrane region" description="Helical" evidence="8">
    <location>
        <begin position="148"/>
        <end position="166"/>
    </location>
</feature>
<evidence type="ECO:0000256" key="1">
    <source>
        <dbReference type="ARBA" id="ARBA00004651"/>
    </source>
</evidence>
<keyword evidence="5 8" id="KW-0812">Transmembrane</keyword>
<organism evidence="10 11">
    <name type="scientific">Anabaena catenula FACHB-362</name>
    <dbReference type="NCBI Taxonomy" id="2692877"/>
    <lineage>
        <taxon>Bacteria</taxon>
        <taxon>Bacillati</taxon>
        <taxon>Cyanobacteriota</taxon>
        <taxon>Cyanophyceae</taxon>
        <taxon>Nostocales</taxon>
        <taxon>Nostocaceae</taxon>
        <taxon>Anabaena</taxon>
    </lineage>
</organism>
<evidence type="ECO:0000256" key="6">
    <source>
        <dbReference type="ARBA" id="ARBA00022989"/>
    </source>
</evidence>
<evidence type="ECO:0000256" key="5">
    <source>
        <dbReference type="ARBA" id="ARBA00022692"/>
    </source>
</evidence>
<dbReference type="Proteomes" id="UP000660381">
    <property type="component" value="Unassembled WGS sequence"/>
</dbReference>
<name>A0ABR8IXH1_9NOST</name>
<keyword evidence="2" id="KW-1003">Cell membrane</keyword>
<evidence type="ECO:0000256" key="7">
    <source>
        <dbReference type="ARBA" id="ARBA00023136"/>
    </source>
</evidence>
<evidence type="ECO:0000313" key="10">
    <source>
        <dbReference type="EMBL" id="MBD2690752.1"/>
    </source>
</evidence>
<dbReference type="PANTHER" id="PTHR33908:SF11">
    <property type="entry name" value="MEMBRANE PROTEIN"/>
    <property type="match status" value="1"/>
</dbReference>
<evidence type="ECO:0000313" key="11">
    <source>
        <dbReference type="Proteomes" id="UP000660381"/>
    </source>
</evidence>
<evidence type="ECO:0000256" key="2">
    <source>
        <dbReference type="ARBA" id="ARBA00022475"/>
    </source>
</evidence>
<comment type="subcellular location">
    <subcellularLocation>
        <location evidence="1">Cell membrane</location>
        <topology evidence="1">Multi-pass membrane protein</topology>
    </subcellularLocation>
</comment>
<feature type="transmembrane region" description="Helical" evidence="8">
    <location>
        <begin position="324"/>
        <end position="343"/>
    </location>
</feature>
<feature type="transmembrane region" description="Helical" evidence="8">
    <location>
        <begin position="124"/>
        <end position="141"/>
    </location>
</feature>
<accession>A0ABR8IXH1</accession>
<gene>
    <name evidence="10" type="ORF">H6G68_03110</name>
</gene>
<protein>
    <submittedName>
        <fullName evidence="10">Glycosyltransferase family 39 protein</fullName>
    </submittedName>
</protein>
<evidence type="ECO:0000256" key="8">
    <source>
        <dbReference type="SAM" id="Phobius"/>
    </source>
</evidence>
<sequence>MLYKSSLFLAIWQRLLLLRRFPYFNLLIWLIPLLLFTSGENSLMAHDEALYARRARQMFDSGDWIAPWGNAHHKTPGFYWLIAIFYKLFGVSDTSARLPSMIAGIFSLLVIYEIAKILLDQKIAYLAAAILSVEVLWLQYCRLSTPDLPTILLVSVAIIALLKAELYPQNRYIYVFITGLCFSLGFLMRSLMIVVPITALLPYLIGEHRRHRHLFNPMLYLGILVGLIPTLIWLWFNWLRYGSDSFGKLLGFVVELGSNERQGNGILFYFWNVPLKSFPWFFFSLLGLALVIRYPIPRYQLLLVGFPLTLFTEISLFSTRLSHYSLYLYPFIAILAAVGLDWLGEIYNREFTPTQEERKILLFSGSMRYLPRNLSYGFGVLGSIAILAGIGALVAGSIDIRKYAILALIVGFACLIVPLVWISRYYFDQKLLTSRYWIASWLIACWLSIATAGNLGLLSDFNPSFRVFFQRQEIASILKNNPIFFAKLEGKEAVLINFYTPIHGKIVDSISQLPAFSYAWIYTPKPGDLSRHHRIIGTIRDYQLIQVL</sequence>
<dbReference type="InterPro" id="IPR038731">
    <property type="entry name" value="RgtA/B/C-like"/>
</dbReference>
<feature type="transmembrane region" description="Helical" evidence="8">
    <location>
        <begin position="301"/>
        <end position="318"/>
    </location>
</feature>
<evidence type="ECO:0000259" key="9">
    <source>
        <dbReference type="Pfam" id="PF13231"/>
    </source>
</evidence>
<keyword evidence="11" id="KW-1185">Reference proteome</keyword>
<feature type="transmembrane region" description="Helical" evidence="8">
    <location>
        <begin position="101"/>
        <end position="118"/>
    </location>
</feature>
<feature type="transmembrane region" description="Helical" evidence="8">
    <location>
        <begin position="21"/>
        <end position="39"/>
    </location>
</feature>
<keyword evidence="6 8" id="KW-1133">Transmembrane helix</keyword>
<dbReference type="PANTHER" id="PTHR33908">
    <property type="entry name" value="MANNOSYLTRANSFERASE YKCB-RELATED"/>
    <property type="match status" value="1"/>
</dbReference>
<reference evidence="10 11" key="1">
    <citation type="journal article" date="2020" name="ISME J.">
        <title>Comparative genomics reveals insights into cyanobacterial evolution and habitat adaptation.</title>
        <authorList>
            <person name="Chen M.Y."/>
            <person name="Teng W.K."/>
            <person name="Zhao L."/>
            <person name="Hu C.X."/>
            <person name="Zhou Y.K."/>
            <person name="Han B.P."/>
            <person name="Song L.R."/>
            <person name="Shu W.S."/>
        </authorList>
    </citation>
    <scope>NUCLEOTIDE SEQUENCE [LARGE SCALE GENOMIC DNA]</scope>
    <source>
        <strain evidence="10 11">FACHB-362</strain>
    </source>
</reference>
<evidence type="ECO:0000256" key="3">
    <source>
        <dbReference type="ARBA" id="ARBA00022676"/>
    </source>
</evidence>
<keyword evidence="4" id="KW-0808">Transferase</keyword>
<evidence type="ECO:0000256" key="4">
    <source>
        <dbReference type="ARBA" id="ARBA00022679"/>
    </source>
</evidence>
<feature type="transmembrane region" description="Helical" evidence="8">
    <location>
        <begin position="439"/>
        <end position="458"/>
    </location>
</feature>
<feature type="transmembrane region" description="Helical" evidence="8">
    <location>
        <begin position="277"/>
        <end position="294"/>
    </location>
</feature>
<dbReference type="InterPro" id="IPR050297">
    <property type="entry name" value="LipidA_mod_glycosyltrf_83"/>
</dbReference>
<keyword evidence="3" id="KW-0328">Glycosyltransferase</keyword>
<comment type="caution">
    <text evidence="10">The sequence shown here is derived from an EMBL/GenBank/DDBJ whole genome shotgun (WGS) entry which is preliminary data.</text>
</comment>
<dbReference type="Pfam" id="PF13231">
    <property type="entry name" value="PMT_2"/>
    <property type="match status" value="1"/>
</dbReference>
<feature type="transmembrane region" description="Helical" evidence="8">
    <location>
        <begin position="172"/>
        <end position="205"/>
    </location>
</feature>
<feature type="transmembrane region" description="Helical" evidence="8">
    <location>
        <begin position="217"/>
        <end position="236"/>
    </location>
</feature>
<feature type="transmembrane region" description="Helical" evidence="8">
    <location>
        <begin position="404"/>
        <end position="427"/>
    </location>
</feature>
<feature type="domain" description="Glycosyltransferase RgtA/B/C/D-like" evidence="9">
    <location>
        <begin position="74"/>
        <end position="233"/>
    </location>
</feature>
<proteinExistence type="predicted"/>
<feature type="transmembrane region" description="Helical" evidence="8">
    <location>
        <begin position="376"/>
        <end position="398"/>
    </location>
</feature>
<dbReference type="EMBL" id="JACJTQ010000002">
    <property type="protein sequence ID" value="MBD2690752.1"/>
    <property type="molecule type" value="Genomic_DNA"/>
</dbReference>